<dbReference type="EMBL" id="MU863713">
    <property type="protein sequence ID" value="KAK4096456.1"/>
    <property type="molecule type" value="Genomic_DNA"/>
</dbReference>
<feature type="region of interest" description="Disordered" evidence="1">
    <location>
        <begin position="42"/>
        <end position="78"/>
    </location>
</feature>
<reference evidence="2" key="2">
    <citation type="submission" date="2023-05" db="EMBL/GenBank/DDBJ databases">
        <authorList>
            <consortium name="Lawrence Berkeley National Laboratory"/>
            <person name="Steindorff A."/>
            <person name="Hensen N."/>
            <person name="Bonometti L."/>
            <person name="Westerberg I."/>
            <person name="Brannstrom I.O."/>
            <person name="Guillou S."/>
            <person name="Cros-Aarteil S."/>
            <person name="Calhoun S."/>
            <person name="Haridas S."/>
            <person name="Kuo A."/>
            <person name="Mondo S."/>
            <person name="Pangilinan J."/>
            <person name="Riley R."/>
            <person name="Labutti K."/>
            <person name="Andreopoulos B."/>
            <person name="Lipzen A."/>
            <person name="Chen C."/>
            <person name="Yanf M."/>
            <person name="Daum C."/>
            <person name="Ng V."/>
            <person name="Clum A."/>
            <person name="Ohm R."/>
            <person name="Martin F."/>
            <person name="Silar P."/>
            <person name="Natvig D."/>
            <person name="Lalanne C."/>
            <person name="Gautier V."/>
            <person name="Ament-Velasquez S.L."/>
            <person name="Kruys A."/>
            <person name="Hutchinson M.I."/>
            <person name="Powell A.J."/>
            <person name="Barry K."/>
            <person name="Miller A.N."/>
            <person name="Grigoriev I.V."/>
            <person name="Debuchy R."/>
            <person name="Gladieux P."/>
            <person name="Thoren M.H."/>
            <person name="Johannesson H."/>
        </authorList>
    </citation>
    <scope>NUCLEOTIDE SEQUENCE</scope>
    <source>
        <strain evidence="2">CBS 757.83</strain>
    </source>
</reference>
<dbReference type="Gene3D" id="2.40.70.10">
    <property type="entry name" value="Acid Proteases"/>
    <property type="match status" value="1"/>
</dbReference>
<dbReference type="Proteomes" id="UP001305647">
    <property type="component" value="Unassembled WGS sequence"/>
</dbReference>
<comment type="caution">
    <text evidence="2">The sequence shown here is derived from an EMBL/GenBank/DDBJ whole genome shotgun (WGS) entry which is preliminary data.</text>
</comment>
<evidence type="ECO:0000313" key="3">
    <source>
        <dbReference type="Proteomes" id="UP001305647"/>
    </source>
</evidence>
<proteinExistence type="predicted"/>
<sequence length="264" mass="29337">MALLKLMGNGKDFGINNPGLEFFAFKDLEDQVPANLEPEYLPRESPGPPFPFQADYKPAPLHSRSGLGKRNKPASRRTKRKRWWLPLSIDGQTSPATVMACPDTGSDETIIRFDLAKRLGLEIWVLDEKDQTFALAKRESVANSAFPERWEFTVHVFESMVVPAILGAAFLEDTETLTTYRDRLVGETVPSTQLLRVSSVGRPKKGLVCRLDTFVGCVIVDTGSDLDLVSPEFVNQRGLTIREDNVEMLEFADGSRGETCGSVD</sequence>
<protein>
    <submittedName>
        <fullName evidence="2">Uncharacterized protein</fullName>
    </submittedName>
</protein>
<organism evidence="2 3">
    <name type="scientific">Parathielavia hyrcaniae</name>
    <dbReference type="NCBI Taxonomy" id="113614"/>
    <lineage>
        <taxon>Eukaryota</taxon>
        <taxon>Fungi</taxon>
        <taxon>Dikarya</taxon>
        <taxon>Ascomycota</taxon>
        <taxon>Pezizomycotina</taxon>
        <taxon>Sordariomycetes</taxon>
        <taxon>Sordariomycetidae</taxon>
        <taxon>Sordariales</taxon>
        <taxon>Chaetomiaceae</taxon>
        <taxon>Parathielavia</taxon>
    </lineage>
</organism>
<dbReference type="InterPro" id="IPR021109">
    <property type="entry name" value="Peptidase_aspartic_dom_sf"/>
</dbReference>
<evidence type="ECO:0000256" key="1">
    <source>
        <dbReference type="SAM" id="MobiDB-lite"/>
    </source>
</evidence>
<reference evidence="2" key="1">
    <citation type="journal article" date="2023" name="Mol. Phylogenet. Evol.">
        <title>Genome-scale phylogeny and comparative genomics of the fungal order Sordariales.</title>
        <authorList>
            <person name="Hensen N."/>
            <person name="Bonometti L."/>
            <person name="Westerberg I."/>
            <person name="Brannstrom I.O."/>
            <person name="Guillou S."/>
            <person name="Cros-Aarteil S."/>
            <person name="Calhoun S."/>
            <person name="Haridas S."/>
            <person name="Kuo A."/>
            <person name="Mondo S."/>
            <person name="Pangilinan J."/>
            <person name="Riley R."/>
            <person name="LaButti K."/>
            <person name="Andreopoulos B."/>
            <person name="Lipzen A."/>
            <person name="Chen C."/>
            <person name="Yan M."/>
            <person name="Daum C."/>
            <person name="Ng V."/>
            <person name="Clum A."/>
            <person name="Steindorff A."/>
            <person name="Ohm R.A."/>
            <person name="Martin F."/>
            <person name="Silar P."/>
            <person name="Natvig D.O."/>
            <person name="Lalanne C."/>
            <person name="Gautier V."/>
            <person name="Ament-Velasquez S.L."/>
            <person name="Kruys A."/>
            <person name="Hutchinson M.I."/>
            <person name="Powell A.J."/>
            <person name="Barry K."/>
            <person name="Miller A.N."/>
            <person name="Grigoriev I.V."/>
            <person name="Debuchy R."/>
            <person name="Gladieux P."/>
            <person name="Hiltunen Thoren M."/>
            <person name="Johannesson H."/>
        </authorList>
    </citation>
    <scope>NUCLEOTIDE SEQUENCE</scope>
    <source>
        <strain evidence="2">CBS 757.83</strain>
    </source>
</reference>
<dbReference type="AlphaFoldDB" id="A0AAN6PSX7"/>
<feature type="non-terminal residue" evidence="2">
    <location>
        <position position="264"/>
    </location>
</feature>
<gene>
    <name evidence="2" type="ORF">N658DRAFT_527725</name>
</gene>
<name>A0AAN6PSX7_9PEZI</name>
<feature type="compositionally biased region" description="Basic residues" evidence="1">
    <location>
        <begin position="67"/>
        <end position="78"/>
    </location>
</feature>
<evidence type="ECO:0000313" key="2">
    <source>
        <dbReference type="EMBL" id="KAK4096456.1"/>
    </source>
</evidence>
<accession>A0AAN6PSX7</accession>
<keyword evidence="3" id="KW-1185">Reference proteome</keyword>